<reference evidence="3" key="1">
    <citation type="submission" date="2023-07" db="EMBL/GenBank/DDBJ databases">
        <title>30 novel species of actinomycetes from the DSMZ collection.</title>
        <authorList>
            <person name="Nouioui I."/>
        </authorList>
    </citation>
    <scope>NUCLEOTIDE SEQUENCE [LARGE SCALE GENOMIC DNA]</scope>
    <source>
        <strain evidence="3">DSM 44399</strain>
    </source>
</reference>
<dbReference type="Proteomes" id="UP001183176">
    <property type="component" value="Unassembled WGS sequence"/>
</dbReference>
<dbReference type="EMBL" id="JAVREH010000016">
    <property type="protein sequence ID" value="MDT0262283.1"/>
    <property type="molecule type" value="Genomic_DNA"/>
</dbReference>
<evidence type="ECO:0000313" key="3">
    <source>
        <dbReference type="Proteomes" id="UP001183176"/>
    </source>
</evidence>
<evidence type="ECO:0008006" key="4">
    <source>
        <dbReference type="Google" id="ProtNLM"/>
    </source>
</evidence>
<dbReference type="PANTHER" id="PTHR35007:SF1">
    <property type="entry name" value="PILUS ASSEMBLY PROTEIN"/>
    <property type="match status" value="1"/>
</dbReference>
<feature type="transmembrane region" description="Helical" evidence="1">
    <location>
        <begin position="276"/>
        <end position="294"/>
    </location>
</feature>
<evidence type="ECO:0000256" key="1">
    <source>
        <dbReference type="SAM" id="Phobius"/>
    </source>
</evidence>
<protein>
    <recommendedName>
        <fullName evidence="4">Type II secretion system protein GspF domain-containing protein</fullName>
    </recommendedName>
</protein>
<keyword evidence="1" id="KW-0812">Transmembrane</keyword>
<proteinExistence type="predicted"/>
<accession>A0ABU2JDD5</accession>
<keyword evidence="1" id="KW-0472">Membrane</keyword>
<sequence length="299" mass="31981">MIVMAVLGGAIGAMLLYLVMKILPPRHSAIVELGRFYAHYRGAEVPAIPTPPAGGAQGRVGQWATAELTKRGIQYTGLRHDLALTGQSLETLMGRKVIAGVAGFLGGLITLSGLKYIAGIGLPRFAPLTVAIIAAAALFLAPDIDVRKAAATRRQEFTEQLSVYLDLVSLKMAGHAAAAAALPEAAQRGGGWPMMLIRDTLFRARLSGQDEWDALSDLGQRIGVSDLRELGALIKLVAADGAQVRNTLTARAASMRRARLADEEGNAEERNQSMRLAQMLIAFGFMLFIGYPAFVNIKF</sequence>
<feature type="transmembrane region" description="Helical" evidence="1">
    <location>
        <begin position="6"/>
        <end position="23"/>
    </location>
</feature>
<feature type="transmembrane region" description="Helical" evidence="1">
    <location>
        <begin position="124"/>
        <end position="144"/>
    </location>
</feature>
<keyword evidence="1" id="KW-1133">Transmembrane helix</keyword>
<keyword evidence="3" id="KW-1185">Reference proteome</keyword>
<evidence type="ECO:0000313" key="2">
    <source>
        <dbReference type="EMBL" id="MDT0262283.1"/>
    </source>
</evidence>
<dbReference type="PANTHER" id="PTHR35007">
    <property type="entry name" value="INTEGRAL MEMBRANE PROTEIN-RELATED"/>
    <property type="match status" value="1"/>
</dbReference>
<feature type="transmembrane region" description="Helical" evidence="1">
    <location>
        <begin position="97"/>
        <end position="118"/>
    </location>
</feature>
<organism evidence="2 3">
    <name type="scientific">Jatrophihabitans lederbergiae</name>
    <dbReference type="NCBI Taxonomy" id="3075547"/>
    <lineage>
        <taxon>Bacteria</taxon>
        <taxon>Bacillati</taxon>
        <taxon>Actinomycetota</taxon>
        <taxon>Actinomycetes</taxon>
        <taxon>Jatrophihabitantales</taxon>
        <taxon>Jatrophihabitantaceae</taxon>
        <taxon>Jatrophihabitans</taxon>
    </lineage>
</organism>
<comment type="caution">
    <text evidence="2">The sequence shown here is derived from an EMBL/GenBank/DDBJ whole genome shotgun (WGS) entry which is preliminary data.</text>
</comment>
<name>A0ABU2JDD5_9ACTN</name>
<gene>
    <name evidence="2" type="ORF">RM423_12870</name>
</gene>
<dbReference type="RefSeq" id="WP_311423434.1">
    <property type="nucleotide sequence ID" value="NZ_JAVREH010000016.1"/>
</dbReference>